<evidence type="ECO:0000313" key="1">
    <source>
        <dbReference type="EMBL" id="EYU14519.1"/>
    </source>
</evidence>
<reference evidence="1 2" key="1">
    <citation type="submission" date="2014-03" db="EMBL/GenBank/DDBJ databases">
        <title>Draft Genome of Photorhabdus luminescens BA1, an Egyptian Isolate.</title>
        <authorList>
            <person name="Ghazal S."/>
            <person name="Hurst S.G.IV."/>
            <person name="Morris K."/>
            <person name="Thomas K."/>
            <person name="Tisa L.S."/>
        </authorList>
    </citation>
    <scope>NUCLEOTIDE SEQUENCE [LARGE SCALE GENOMIC DNA]</scope>
    <source>
        <strain evidence="1 2">BA1</strain>
    </source>
</reference>
<dbReference type="RefSeq" id="WP_036780409.1">
    <property type="nucleotide sequence ID" value="NZ_CAWLTM010000070.1"/>
</dbReference>
<gene>
    <name evidence="1" type="ORF">BA1DRAFT_02957</name>
</gene>
<sequence length="373" mass="42478">MKLRLWIAALTLVAGCQGTFSSIAPVQPDLNSETTAEATRAWPVLAPIPSPEGLRACCAFGYNLKTELLTIPVPFYHISNVLDADNLGAHNYNNSFFGTVASLTGLSNEKVGMIYTRRGGFIDISHVRDTADNAVFLFSQIWPRLGEEWQIELSNELASRRIQFYQFTPPAAIEQRYTLTAYLAVKLAFELAAWHEIAQWYGYQSVPGFSEKVSAFSPEDLYSNLLGARLSLSLILAGQVPSMKQYRLSMQAILPPALRELEALSPDETRKMFEQIDGIWWDSKRRIPDKRLILQRDFHTHSDRTPNMVPTEQQFPLRLTLPQQYIGYRLSELAELQLWPSRQMKDLPVPESYWVALDFPQLAEKAKEQQENY</sequence>
<dbReference type="AlphaFoldDB" id="A0A022PG59"/>
<organism evidence="1 2">
    <name type="scientific">Photorhabdus aegyptia</name>
    <dbReference type="NCBI Taxonomy" id="2805098"/>
    <lineage>
        <taxon>Bacteria</taxon>
        <taxon>Pseudomonadati</taxon>
        <taxon>Pseudomonadota</taxon>
        <taxon>Gammaproteobacteria</taxon>
        <taxon>Enterobacterales</taxon>
        <taxon>Morganellaceae</taxon>
        <taxon>Photorhabdus</taxon>
    </lineage>
</organism>
<dbReference type="EMBL" id="JFGV01000045">
    <property type="protein sequence ID" value="EYU14519.1"/>
    <property type="molecule type" value="Genomic_DNA"/>
</dbReference>
<dbReference type="InterPro" id="IPR025130">
    <property type="entry name" value="DUF4056"/>
</dbReference>
<keyword evidence="2" id="KW-1185">Reference proteome</keyword>
<dbReference type="Proteomes" id="UP000023464">
    <property type="component" value="Unassembled WGS sequence"/>
</dbReference>
<accession>A0A022PG59</accession>
<evidence type="ECO:0000313" key="2">
    <source>
        <dbReference type="Proteomes" id="UP000023464"/>
    </source>
</evidence>
<dbReference type="Pfam" id="PF13265">
    <property type="entry name" value="DUF4056"/>
    <property type="match status" value="1"/>
</dbReference>
<dbReference type="PATRIC" id="fig|1393736.3.peg.3030"/>
<dbReference type="PROSITE" id="PS51257">
    <property type="entry name" value="PROKAR_LIPOPROTEIN"/>
    <property type="match status" value="1"/>
</dbReference>
<evidence type="ECO:0008006" key="3">
    <source>
        <dbReference type="Google" id="ProtNLM"/>
    </source>
</evidence>
<proteinExistence type="predicted"/>
<comment type="caution">
    <text evidence="1">The sequence shown here is derived from an EMBL/GenBank/DDBJ whole genome shotgun (WGS) entry which is preliminary data.</text>
</comment>
<protein>
    <recommendedName>
        <fullName evidence="3">DUF4056 domain-containing protein</fullName>
    </recommendedName>
</protein>
<name>A0A022PG59_9GAMM</name>